<accession>A0A8T1D326</accession>
<dbReference type="VEuPathDB" id="FungiDB:PC110_g17515"/>
<dbReference type="EMBL" id="RCMK01000376">
    <property type="protein sequence ID" value="KAG2932600.1"/>
    <property type="molecule type" value="Genomic_DNA"/>
</dbReference>
<reference evidence="2" key="1">
    <citation type="submission" date="2018-10" db="EMBL/GenBank/DDBJ databases">
        <title>Effector identification in a new, highly contiguous assembly of the strawberry crown rot pathogen Phytophthora cactorum.</title>
        <authorList>
            <person name="Armitage A.D."/>
            <person name="Nellist C.F."/>
            <person name="Bates H."/>
            <person name="Vickerstaff R.J."/>
            <person name="Harrison R.J."/>
        </authorList>
    </citation>
    <scope>NUCLEOTIDE SEQUENCE</scope>
    <source>
        <strain evidence="2">4040</strain>
    </source>
</reference>
<feature type="compositionally biased region" description="Low complexity" evidence="1">
    <location>
        <begin position="43"/>
        <end position="69"/>
    </location>
</feature>
<evidence type="ECO:0000313" key="3">
    <source>
        <dbReference type="Proteomes" id="UP000736787"/>
    </source>
</evidence>
<evidence type="ECO:0000256" key="1">
    <source>
        <dbReference type="SAM" id="MobiDB-lite"/>
    </source>
</evidence>
<comment type="caution">
    <text evidence="2">The sequence shown here is derived from an EMBL/GenBank/DDBJ whole genome shotgun (WGS) entry which is preliminary data.</text>
</comment>
<evidence type="ECO:0000313" key="2">
    <source>
        <dbReference type="EMBL" id="KAG2932600.1"/>
    </source>
</evidence>
<dbReference type="AlphaFoldDB" id="A0A8T1D326"/>
<gene>
    <name evidence="2" type="ORF">PC117_g13107</name>
</gene>
<feature type="region of interest" description="Disordered" evidence="1">
    <location>
        <begin position="1"/>
        <end position="70"/>
    </location>
</feature>
<dbReference type="Proteomes" id="UP000736787">
    <property type="component" value="Unassembled WGS sequence"/>
</dbReference>
<name>A0A8T1D326_9STRA</name>
<feature type="compositionally biased region" description="Basic and acidic residues" evidence="1">
    <location>
        <begin position="154"/>
        <end position="165"/>
    </location>
</feature>
<feature type="region of interest" description="Disordered" evidence="1">
    <location>
        <begin position="132"/>
        <end position="165"/>
    </location>
</feature>
<organism evidence="2 3">
    <name type="scientific">Phytophthora cactorum</name>
    <dbReference type="NCBI Taxonomy" id="29920"/>
    <lineage>
        <taxon>Eukaryota</taxon>
        <taxon>Sar</taxon>
        <taxon>Stramenopiles</taxon>
        <taxon>Oomycota</taxon>
        <taxon>Peronosporomycetes</taxon>
        <taxon>Peronosporales</taxon>
        <taxon>Peronosporaceae</taxon>
        <taxon>Phytophthora</taxon>
    </lineage>
</organism>
<protein>
    <submittedName>
        <fullName evidence="2">Uncharacterized protein</fullName>
    </submittedName>
</protein>
<proteinExistence type="predicted"/>
<sequence>MPGHNTEKLPPPAPSSAKDKDHQLSRKSVSEPTAKILLSPRRASTAVAAATTSATGATSGAAGPGATDAHVQSEDIAQAECVTEMTNPKDKEVMEAGDYIRSVPTRLARAKDALMEGTFHFLSLWNLQLPEQHGGGSRDGRADVTGSCLLAGEGKPRQVPEERFL</sequence>